<dbReference type="CDD" id="cd03467">
    <property type="entry name" value="Rieske"/>
    <property type="match status" value="1"/>
</dbReference>
<dbReference type="STRING" id="146020.RMCB_5759"/>
<dbReference type="PROSITE" id="PS51296">
    <property type="entry name" value="RIESKE"/>
    <property type="match status" value="1"/>
</dbReference>
<dbReference type="InterPro" id="IPR017941">
    <property type="entry name" value="Rieske_2Fe-2S"/>
</dbReference>
<evidence type="ECO:0000256" key="4">
    <source>
        <dbReference type="ARBA" id="ARBA00023014"/>
    </source>
</evidence>
<proteinExistence type="predicted"/>
<evidence type="ECO:0000256" key="2">
    <source>
        <dbReference type="ARBA" id="ARBA00022723"/>
    </source>
</evidence>
<sequence length="239" mass="25397">MTRRGVRKYVDDLLAGRRPESFPADDFEAAQIRTAIELRAARPGADEPRPEFVDDLKNRIAQQLSREQADEPAQAGRGPSATRRQVIVGTAAAATAAVAAVSIDHVVTGRSTPAEPHEAESSELVPNDGAWLPVAKSAELNEGSVLPFDLGTVSGFVRRAAGGRVEAVSGVCTHQGCKLWFDDSADSLRCPCHVTSFSPAGQVLTHQLPIAPKPLPHFDVREHDGVIEVLAPAPPAQPA</sequence>
<accession>A0A100W4V5</accession>
<dbReference type="EMBL" id="BCSX01000051">
    <property type="protein sequence ID" value="GAS91663.1"/>
    <property type="molecule type" value="Genomic_DNA"/>
</dbReference>
<dbReference type="GO" id="GO:0051537">
    <property type="term" value="F:2 iron, 2 sulfur cluster binding"/>
    <property type="evidence" value="ECO:0007669"/>
    <property type="project" value="UniProtKB-KW"/>
</dbReference>
<dbReference type="GO" id="GO:0016705">
    <property type="term" value="F:oxidoreductase activity, acting on paired donors, with incorporation or reduction of molecular oxygen"/>
    <property type="evidence" value="ECO:0007669"/>
    <property type="project" value="UniProtKB-ARBA"/>
</dbReference>
<evidence type="ECO:0000256" key="1">
    <source>
        <dbReference type="ARBA" id="ARBA00022714"/>
    </source>
</evidence>
<evidence type="ECO:0000313" key="7">
    <source>
        <dbReference type="Proteomes" id="UP000069620"/>
    </source>
</evidence>
<dbReference type="AlphaFoldDB" id="A0A100W4V5"/>
<dbReference type="InterPro" id="IPR036922">
    <property type="entry name" value="Rieske_2Fe-2S_sf"/>
</dbReference>
<keyword evidence="7" id="KW-1185">Reference proteome</keyword>
<comment type="caution">
    <text evidence="6">The sequence shown here is derived from an EMBL/GenBank/DDBJ whole genome shotgun (WGS) entry which is preliminary data.</text>
</comment>
<gene>
    <name evidence="6" type="ORF">RMCB_5759</name>
</gene>
<name>A0A100W4V5_9MYCO</name>
<keyword evidence="4" id="KW-0411">Iron-sulfur</keyword>
<dbReference type="Gene3D" id="2.102.10.10">
    <property type="entry name" value="Rieske [2Fe-2S] iron-sulphur domain"/>
    <property type="match status" value="1"/>
</dbReference>
<evidence type="ECO:0000313" key="6">
    <source>
        <dbReference type="EMBL" id="GAS91663.1"/>
    </source>
</evidence>
<reference evidence="7" key="2">
    <citation type="submission" date="2016-02" db="EMBL/GenBank/DDBJ databases">
        <title>Draft genome sequence of five rapidly growing Mycobacterium species.</title>
        <authorList>
            <person name="Katahira K."/>
            <person name="Gotou Y."/>
            <person name="Iida K."/>
            <person name="Ogura Y."/>
            <person name="Hayashi T."/>
        </authorList>
    </citation>
    <scope>NUCLEOTIDE SEQUENCE [LARGE SCALE GENOMIC DNA]</scope>
    <source>
        <strain evidence="7">JCM15654</strain>
    </source>
</reference>
<evidence type="ECO:0000256" key="3">
    <source>
        <dbReference type="ARBA" id="ARBA00023004"/>
    </source>
</evidence>
<dbReference type="OrthoDB" id="9767869at2"/>
<dbReference type="GO" id="GO:0004497">
    <property type="term" value="F:monooxygenase activity"/>
    <property type="evidence" value="ECO:0007669"/>
    <property type="project" value="UniProtKB-ARBA"/>
</dbReference>
<organism evidence="6 7">
    <name type="scientific">Mycolicibacterium brisbanense</name>
    <dbReference type="NCBI Taxonomy" id="146020"/>
    <lineage>
        <taxon>Bacteria</taxon>
        <taxon>Bacillati</taxon>
        <taxon>Actinomycetota</taxon>
        <taxon>Actinomycetes</taxon>
        <taxon>Mycobacteriales</taxon>
        <taxon>Mycobacteriaceae</taxon>
        <taxon>Mycolicibacterium</taxon>
    </lineage>
</organism>
<keyword evidence="3" id="KW-0408">Iron</keyword>
<feature type="domain" description="Rieske" evidence="5">
    <location>
        <begin position="131"/>
        <end position="229"/>
    </location>
</feature>
<protein>
    <submittedName>
        <fullName evidence="6">Rieske (2Fe-2S) domain-containing protein</fullName>
    </submittedName>
</protein>
<dbReference type="RefSeq" id="WP_062831497.1">
    <property type="nucleotide sequence ID" value="NZ_BCSX01000051.1"/>
</dbReference>
<dbReference type="SUPFAM" id="SSF50022">
    <property type="entry name" value="ISP domain"/>
    <property type="match status" value="1"/>
</dbReference>
<evidence type="ECO:0000259" key="5">
    <source>
        <dbReference type="PROSITE" id="PS51296"/>
    </source>
</evidence>
<reference evidence="7" key="1">
    <citation type="journal article" date="2016" name="Genome Announc.">
        <title>Draft Genome Sequences of Five Rapidly Growing Mycobacterium Species, M. thermoresistibile, M. fortuitum subsp. acetamidolyticum, M. canariasense, M. brisbanense, and M. novocastrense.</title>
        <authorList>
            <person name="Katahira K."/>
            <person name="Ogura Y."/>
            <person name="Gotoh Y."/>
            <person name="Hayashi T."/>
        </authorList>
    </citation>
    <scope>NUCLEOTIDE SEQUENCE [LARGE SCALE GENOMIC DNA]</scope>
    <source>
        <strain evidence="7">JCM15654</strain>
    </source>
</reference>
<dbReference type="Pfam" id="PF00355">
    <property type="entry name" value="Rieske"/>
    <property type="match status" value="1"/>
</dbReference>
<keyword evidence="1" id="KW-0001">2Fe-2S</keyword>
<dbReference type="Proteomes" id="UP000069620">
    <property type="component" value="Unassembled WGS sequence"/>
</dbReference>
<keyword evidence="2" id="KW-0479">Metal-binding</keyword>
<dbReference type="GO" id="GO:0046872">
    <property type="term" value="F:metal ion binding"/>
    <property type="evidence" value="ECO:0007669"/>
    <property type="project" value="UniProtKB-KW"/>
</dbReference>